<keyword evidence="4 5" id="KW-0067">ATP-binding</keyword>
<dbReference type="GO" id="GO:0005829">
    <property type="term" value="C:cytosol"/>
    <property type="evidence" value="ECO:0007669"/>
    <property type="project" value="TreeGrafter"/>
</dbReference>
<dbReference type="GO" id="GO:0003677">
    <property type="term" value="F:DNA binding"/>
    <property type="evidence" value="ECO:0007669"/>
    <property type="project" value="InterPro"/>
</dbReference>
<dbReference type="EMBL" id="NXDM01000041">
    <property type="protein sequence ID" value="PCK77544.1"/>
    <property type="molecule type" value="Genomic_DNA"/>
</dbReference>
<comment type="caution">
    <text evidence="7">The sequence shown here is derived from an EMBL/GenBank/DDBJ whole genome shotgun (WGS) entry which is preliminary data.</text>
</comment>
<dbReference type="SUPFAM" id="SSF52540">
    <property type="entry name" value="P-loop containing nucleoside triphosphate hydrolases"/>
    <property type="match status" value="1"/>
</dbReference>
<dbReference type="Proteomes" id="UP000218807">
    <property type="component" value="Unassembled WGS sequence"/>
</dbReference>
<name>A0A2A5KKF0_9HYPH</name>
<keyword evidence="8" id="KW-1185">Reference proteome</keyword>
<dbReference type="GO" id="GO:0005524">
    <property type="term" value="F:ATP binding"/>
    <property type="evidence" value="ECO:0007669"/>
    <property type="project" value="UniProtKB-UniRule"/>
</dbReference>
<dbReference type="InterPro" id="IPR000212">
    <property type="entry name" value="DNA_helicase_UvrD/REP"/>
</dbReference>
<proteinExistence type="predicted"/>
<dbReference type="GO" id="GO:0043138">
    <property type="term" value="F:3'-5' DNA helicase activity"/>
    <property type="evidence" value="ECO:0007669"/>
    <property type="project" value="TreeGrafter"/>
</dbReference>
<dbReference type="GO" id="GO:0000725">
    <property type="term" value="P:recombinational repair"/>
    <property type="evidence" value="ECO:0007669"/>
    <property type="project" value="TreeGrafter"/>
</dbReference>
<dbReference type="Pfam" id="PF13245">
    <property type="entry name" value="AAA_19"/>
    <property type="match status" value="1"/>
</dbReference>
<dbReference type="RefSeq" id="WP_096764828.1">
    <property type="nucleotide sequence ID" value="NZ_NXDM01000041.1"/>
</dbReference>
<organism evidence="7 8">
    <name type="scientific">Rhizobium sophoriradicis</name>
    <dbReference type="NCBI Taxonomy" id="1535245"/>
    <lineage>
        <taxon>Bacteria</taxon>
        <taxon>Pseudomonadati</taxon>
        <taxon>Pseudomonadota</taxon>
        <taxon>Alphaproteobacteria</taxon>
        <taxon>Hyphomicrobiales</taxon>
        <taxon>Rhizobiaceae</taxon>
        <taxon>Rhizobium/Agrobacterium group</taxon>
        <taxon>Rhizobium</taxon>
    </lineage>
</organism>
<evidence type="ECO:0000313" key="8">
    <source>
        <dbReference type="Proteomes" id="UP000218807"/>
    </source>
</evidence>
<keyword evidence="2 5" id="KW-0378">Hydrolase</keyword>
<protein>
    <submittedName>
        <fullName evidence="7">DNA/RNA helicase</fullName>
    </submittedName>
</protein>
<dbReference type="InterPro" id="IPR027417">
    <property type="entry name" value="P-loop_NTPase"/>
</dbReference>
<dbReference type="InterPro" id="IPR014016">
    <property type="entry name" value="UvrD-like_ATP-bd"/>
</dbReference>
<feature type="binding site" evidence="5">
    <location>
        <begin position="29"/>
        <end position="36"/>
    </location>
    <ligand>
        <name>ATP</name>
        <dbReference type="ChEBI" id="CHEBI:30616"/>
    </ligand>
</feature>
<reference evidence="7 8" key="1">
    <citation type="submission" date="2017-09" db="EMBL/GenBank/DDBJ databases">
        <title>Comparative genomics of rhizobia isolated from Phaseolus vulgaris in China.</title>
        <authorList>
            <person name="Tong W."/>
        </authorList>
    </citation>
    <scope>NUCLEOTIDE SEQUENCE [LARGE SCALE GENOMIC DNA]</scope>
    <source>
        <strain evidence="7 8">L101</strain>
    </source>
</reference>
<feature type="domain" description="UvrD-like helicase ATP-binding" evidence="6">
    <location>
        <begin position="8"/>
        <end position="253"/>
    </location>
</feature>
<dbReference type="PANTHER" id="PTHR11070:SF3">
    <property type="entry name" value="DNA 3'-5' HELICASE"/>
    <property type="match status" value="1"/>
</dbReference>
<evidence type="ECO:0000256" key="1">
    <source>
        <dbReference type="ARBA" id="ARBA00022741"/>
    </source>
</evidence>
<sequence length="632" mass="71709">MDQGGLKLEAEVEEVLGHIHAGRNFLLSGGAGSGKTYSLVQVIGELLRKDPSAFVACITFTNAAVREVESRISNDRLVVRTIHDFLWEAISPFQKELAEVLQGFLSGADPTLDPGTVVVSDDMFAGKSIQYKEFKRVSEGIVSHDEVILLAHGMFEQYPKIRDILRDRFRYILVDEYQDTFPEVVKILLECLSQSTRLGVCGFFGDAMQSIYEEGVGSIQPYVQSGSVSEVKKQQNRRNPRRVFELANALRTDGIVQVASQDLNAPNMSGGKVRDGVVRFYHSTGDDDKLPEVRDDLGWDFSDVLETKELNLTHNLIAPQAGFGELMEIYDKDGVLAFKKRIVDYIKKNGDLKDYDGKTFGEVVASLQQGKSGSDLNAVKPTAGMQTFINAHPDLLDRANQTDFHLLRSLYVDKDQLVDDKKQTEDEIARKGSKRCDFVKHVFKIQSVVHLYEQRKYNEFLRKTEFRLTNAQDKVRIRDNVEAIAAMSDKSIMDVIDYAHEKGFCLKDDKFNDFRVRKPYLFDRLTNVSYGTFQKLYDYLEGRTTFSTQHKIKGREFKRVLVVLDAGGWNNYNFRYLFEGGGTDTVRERTSKLFYVCCTRAKEELAVYYRNPTPAVLSKAEIWFGQGNVVAV</sequence>
<accession>A0A2A5KKF0</accession>
<dbReference type="PANTHER" id="PTHR11070">
    <property type="entry name" value="UVRD / RECB / PCRA DNA HELICASE FAMILY MEMBER"/>
    <property type="match status" value="1"/>
</dbReference>
<dbReference type="AlphaFoldDB" id="A0A2A5KKF0"/>
<dbReference type="PROSITE" id="PS51198">
    <property type="entry name" value="UVRD_HELICASE_ATP_BIND"/>
    <property type="match status" value="1"/>
</dbReference>
<dbReference type="SMART" id="SM00382">
    <property type="entry name" value="AAA"/>
    <property type="match status" value="1"/>
</dbReference>
<evidence type="ECO:0000256" key="2">
    <source>
        <dbReference type="ARBA" id="ARBA00022801"/>
    </source>
</evidence>
<evidence type="ECO:0000256" key="4">
    <source>
        <dbReference type="ARBA" id="ARBA00022840"/>
    </source>
</evidence>
<evidence type="ECO:0000256" key="3">
    <source>
        <dbReference type="ARBA" id="ARBA00022806"/>
    </source>
</evidence>
<keyword evidence="3 5" id="KW-0347">Helicase</keyword>
<dbReference type="InterPro" id="IPR003593">
    <property type="entry name" value="AAA+_ATPase"/>
</dbReference>
<dbReference type="Gene3D" id="3.40.50.300">
    <property type="entry name" value="P-loop containing nucleotide triphosphate hydrolases"/>
    <property type="match status" value="2"/>
</dbReference>
<evidence type="ECO:0000313" key="7">
    <source>
        <dbReference type="EMBL" id="PCK77544.1"/>
    </source>
</evidence>
<evidence type="ECO:0000256" key="5">
    <source>
        <dbReference type="PROSITE-ProRule" id="PRU00560"/>
    </source>
</evidence>
<gene>
    <name evidence="7" type="ORF">CPT34_29600</name>
</gene>
<evidence type="ECO:0000259" key="6">
    <source>
        <dbReference type="PROSITE" id="PS51198"/>
    </source>
</evidence>
<dbReference type="GO" id="GO:0016787">
    <property type="term" value="F:hydrolase activity"/>
    <property type="evidence" value="ECO:0007669"/>
    <property type="project" value="UniProtKB-UniRule"/>
</dbReference>
<keyword evidence="1 5" id="KW-0547">Nucleotide-binding</keyword>